<keyword evidence="3" id="KW-1185">Reference proteome</keyword>
<proteinExistence type="predicted"/>
<dbReference type="RefSeq" id="WP_106347141.1">
    <property type="nucleotide sequence ID" value="NZ_PVUE01000001.1"/>
</dbReference>
<accession>A0A2T1A6I7</accession>
<gene>
    <name evidence="2" type="ORF">CLV47_101211</name>
</gene>
<dbReference type="Pfam" id="PF06966">
    <property type="entry name" value="DUF1295"/>
    <property type="match status" value="1"/>
</dbReference>
<dbReference type="Gene3D" id="1.20.120.1630">
    <property type="match status" value="1"/>
</dbReference>
<evidence type="ECO:0000313" key="3">
    <source>
        <dbReference type="Proteomes" id="UP000237752"/>
    </source>
</evidence>
<dbReference type="InterPro" id="IPR010721">
    <property type="entry name" value="UstE-like"/>
</dbReference>
<evidence type="ECO:0000256" key="1">
    <source>
        <dbReference type="SAM" id="Phobius"/>
    </source>
</evidence>
<protein>
    <submittedName>
        <fullName evidence="2">Steroid 5-alpha reductase family enzyme</fullName>
    </submittedName>
</protein>
<feature type="transmembrane region" description="Helical" evidence="1">
    <location>
        <begin position="12"/>
        <end position="31"/>
    </location>
</feature>
<keyword evidence="1" id="KW-0812">Transmembrane</keyword>
<feature type="transmembrane region" description="Helical" evidence="1">
    <location>
        <begin position="138"/>
        <end position="160"/>
    </location>
</feature>
<dbReference type="AlphaFoldDB" id="A0A2T1A6I7"/>
<dbReference type="EMBL" id="PVUE01000001">
    <property type="protein sequence ID" value="PRZ44087.1"/>
    <property type="molecule type" value="Genomic_DNA"/>
</dbReference>
<keyword evidence="1" id="KW-0472">Membrane</keyword>
<dbReference type="PANTHER" id="PTHR32251">
    <property type="entry name" value="3-OXO-5-ALPHA-STEROID 4-DEHYDROGENASE"/>
    <property type="match status" value="1"/>
</dbReference>
<evidence type="ECO:0000313" key="2">
    <source>
        <dbReference type="EMBL" id="PRZ44087.1"/>
    </source>
</evidence>
<dbReference type="GO" id="GO:0016020">
    <property type="term" value="C:membrane"/>
    <property type="evidence" value="ECO:0007669"/>
    <property type="project" value="TreeGrafter"/>
</dbReference>
<feature type="transmembrane region" description="Helical" evidence="1">
    <location>
        <begin position="108"/>
        <end position="132"/>
    </location>
</feature>
<reference evidence="2 3" key="1">
    <citation type="submission" date="2018-03" db="EMBL/GenBank/DDBJ databases">
        <title>Genomic Encyclopedia of Archaeal and Bacterial Type Strains, Phase II (KMG-II): from individual species to whole genera.</title>
        <authorList>
            <person name="Goeker M."/>
        </authorList>
    </citation>
    <scope>NUCLEOTIDE SEQUENCE [LARGE SCALE GENOMIC DNA]</scope>
    <source>
        <strain evidence="2 3">DSM 100065</strain>
    </source>
</reference>
<sequence>MSDFPTDAFLRAVPWAIGAVLVVLLGTYVASRWLGKHSVVDTAWGLLFCAVAIVSFISSQGTGDDGRRWLLFVMTMVWGLRLAWHIGSRSRGKGEDPRYKAMLEGHGTAYVVVVVYLLQGFLALLVSMPVLVGSFVPVPLSPIVIVGVAFWIVGLIFEAVGDWQLECYKSDPDRDQVLDTGLWRYTRHPNYFGDACVWLGIFLVVAPSWPGALTVLSPAVMIYLLAFGSGKRVLERSMARRPGYVDYMRRTSGFVPLPPRR</sequence>
<name>A0A2T1A6I7_9ACTN</name>
<comment type="caution">
    <text evidence="2">The sequence shown here is derived from an EMBL/GenBank/DDBJ whole genome shotgun (WGS) entry which is preliminary data.</text>
</comment>
<feature type="transmembrane region" description="Helical" evidence="1">
    <location>
        <begin position="69"/>
        <end position="87"/>
    </location>
</feature>
<keyword evidence="1" id="KW-1133">Transmembrane helix</keyword>
<feature type="transmembrane region" description="Helical" evidence="1">
    <location>
        <begin position="191"/>
        <end position="209"/>
    </location>
</feature>
<feature type="transmembrane region" description="Helical" evidence="1">
    <location>
        <begin position="38"/>
        <end position="57"/>
    </location>
</feature>
<dbReference type="PROSITE" id="PS50244">
    <property type="entry name" value="S5A_REDUCTASE"/>
    <property type="match status" value="1"/>
</dbReference>
<dbReference type="Proteomes" id="UP000237752">
    <property type="component" value="Unassembled WGS sequence"/>
</dbReference>
<dbReference type="OrthoDB" id="9779233at2"/>
<dbReference type="PANTHER" id="PTHR32251:SF17">
    <property type="entry name" value="STEROID 5-ALPHA REDUCTASE C-TERMINAL DOMAIN-CONTAINING PROTEIN"/>
    <property type="match status" value="1"/>
</dbReference>
<organism evidence="2 3">
    <name type="scientific">Antricoccus suffuscus</name>
    <dbReference type="NCBI Taxonomy" id="1629062"/>
    <lineage>
        <taxon>Bacteria</taxon>
        <taxon>Bacillati</taxon>
        <taxon>Actinomycetota</taxon>
        <taxon>Actinomycetes</taxon>
        <taxon>Geodermatophilales</taxon>
        <taxon>Antricoccaceae</taxon>
        <taxon>Antricoccus</taxon>
    </lineage>
</organism>